<dbReference type="EMBL" id="MU005593">
    <property type="protein sequence ID" value="KAF2680995.1"/>
    <property type="molecule type" value="Genomic_DNA"/>
</dbReference>
<dbReference type="Proteomes" id="UP000799291">
    <property type="component" value="Unassembled WGS sequence"/>
</dbReference>
<accession>A0A6G1IS59</accession>
<evidence type="ECO:0000313" key="1">
    <source>
        <dbReference type="EMBL" id="KAF2680995.1"/>
    </source>
</evidence>
<protein>
    <submittedName>
        <fullName evidence="1">Uncharacterized protein</fullName>
    </submittedName>
</protein>
<keyword evidence="2" id="KW-1185">Reference proteome</keyword>
<sequence length="152" mass="16138">MKNLPEIALEVSADLASSTIKSELSFVEISIVYLRSGAGGTVHRSGERTHSHHHRVGPIDLGIPSAPAMHLVGLPKCLAPKGAAADHTTVASCFVYFLPPPVHFLYLGLAMAAPKVFRASYTTALSSPLVGSSLPIEGYAFRDQFGEHLTMG</sequence>
<reference evidence="1" key="1">
    <citation type="journal article" date="2020" name="Stud. Mycol.">
        <title>101 Dothideomycetes genomes: a test case for predicting lifestyles and emergence of pathogens.</title>
        <authorList>
            <person name="Haridas S."/>
            <person name="Albert R."/>
            <person name="Binder M."/>
            <person name="Bloem J."/>
            <person name="Labutti K."/>
            <person name="Salamov A."/>
            <person name="Andreopoulos B."/>
            <person name="Baker S."/>
            <person name="Barry K."/>
            <person name="Bills G."/>
            <person name="Bluhm B."/>
            <person name="Cannon C."/>
            <person name="Castanera R."/>
            <person name="Culley D."/>
            <person name="Daum C."/>
            <person name="Ezra D."/>
            <person name="Gonzalez J."/>
            <person name="Henrissat B."/>
            <person name="Kuo A."/>
            <person name="Liang C."/>
            <person name="Lipzen A."/>
            <person name="Lutzoni F."/>
            <person name="Magnuson J."/>
            <person name="Mondo S."/>
            <person name="Nolan M."/>
            <person name="Ohm R."/>
            <person name="Pangilinan J."/>
            <person name="Park H.-J."/>
            <person name="Ramirez L."/>
            <person name="Alfaro M."/>
            <person name="Sun H."/>
            <person name="Tritt A."/>
            <person name="Yoshinaga Y."/>
            <person name="Zwiers L.-H."/>
            <person name="Turgeon B."/>
            <person name="Goodwin S."/>
            <person name="Spatafora J."/>
            <person name="Crous P."/>
            <person name="Grigoriev I."/>
        </authorList>
    </citation>
    <scope>NUCLEOTIDE SEQUENCE</scope>
    <source>
        <strain evidence="1">CBS 122367</strain>
    </source>
</reference>
<name>A0A6G1IS59_9PLEO</name>
<dbReference type="AlphaFoldDB" id="A0A6G1IS59"/>
<proteinExistence type="predicted"/>
<evidence type="ECO:0000313" key="2">
    <source>
        <dbReference type="Proteomes" id="UP000799291"/>
    </source>
</evidence>
<organism evidence="1 2">
    <name type="scientific">Lentithecium fluviatile CBS 122367</name>
    <dbReference type="NCBI Taxonomy" id="1168545"/>
    <lineage>
        <taxon>Eukaryota</taxon>
        <taxon>Fungi</taxon>
        <taxon>Dikarya</taxon>
        <taxon>Ascomycota</taxon>
        <taxon>Pezizomycotina</taxon>
        <taxon>Dothideomycetes</taxon>
        <taxon>Pleosporomycetidae</taxon>
        <taxon>Pleosporales</taxon>
        <taxon>Massarineae</taxon>
        <taxon>Lentitheciaceae</taxon>
        <taxon>Lentithecium</taxon>
    </lineage>
</organism>
<gene>
    <name evidence="1" type="ORF">K458DRAFT_84806</name>
</gene>